<proteinExistence type="predicted"/>
<evidence type="ECO:0000313" key="1">
    <source>
        <dbReference type="EMBL" id="TYP53313.1"/>
    </source>
</evidence>
<protein>
    <submittedName>
        <fullName evidence="1">Uncharacterized protein</fullName>
    </submittedName>
</protein>
<dbReference type="PANTHER" id="PTHR43852">
    <property type="entry name" value="NUCLEOTIDYLTRANSFERASE"/>
    <property type="match status" value="1"/>
</dbReference>
<evidence type="ECO:0000313" key="2">
    <source>
        <dbReference type="Proteomes" id="UP000322294"/>
    </source>
</evidence>
<sequence>MSQTRLILVYLFGSQKENARKIINGEKVTIVDPLADIDVGVVFSFDVNKIVDRRKLYAAVYNDFIDIFPSLDLVFLQETHSVFQAEAILGICAYAKSESLKDDYELKILARAADFRYILNKYYEERLEELR</sequence>
<dbReference type="PANTHER" id="PTHR43852:SF4">
    <property type="entry name" value="NUCLEOTIDYLTRANSFERASE"/>
    <property type="match status" value="1"/>
</dbReference>
<comment type="caution">
    <text evidence="1">The sequence shown here is derived from an EMBL/GenBank/DDBJ whole genome shotgun (WGS) entry which is preliminary data.</text>
</comment>
<organism evidence="1 2">
    <name type="scientific">Thermosediminibacter litoriperuensis</name>
    <dbReference type="NCBI Taxonomy" id="291989"/>
    <lineage>
        <taxon>Bacteria</taxon>
        <taxon>Bacillati</taxon>
        <taxon>Bacillota</taxon>
        <taxon>Clostridia</taxon>
        <taxon>Thermosediminibacterales</taxon>
        <taxon>Thermosediminibacteraceae</taxon>
        <taxon>Thermosediminibacter</taxon>
    </lineage>
</organism>
<name>A0A5S5ANS4_9FIRM</name>
<gene>
    <name evidence="1" type="ORF">LZ11_01555</name>
</gene>
<dbReference type="EMBL" id="VNHO01000015">
    <property type="protein sequence ID" value="TYP53313.1"/>
    <property type="molecule type" value="Genomic_DNA"/>
</dbReference>
<reference evidence="1 2" key="1">
    <citation type="submission" date="2019-07" db="EMBL/GenBank/DDBJ databases">
        <title>Genomic Encyclopedia of Type Strains, Phase I: the one thousand microbial genomes (KMG-I) project.</title>
        <authorList>
            <person name="Kyrpides N."/>
        </authorList>
    </citation>
    <scope>NUCLEOTIDE SEQUENCE [LARGE SCALE GENOMIC DNA]</scope>
    <source>
        <strain evidence="1 2">DSM 16647</strain>
    </source>
</reference>
<keyword evidence="2" id="KW-1185">Reference proteome</keyword>
<dbReference type="RefSeq" id="WP_170240331.1">
    <property type="nucleotide sequence ID" value="NZ_VNHO01000015.1"/>
</dbReference>
<dbReference type="InterPro" id="IPR052930">
    <property type="entry name" value="TA_antitoxin_MntA"/>
</dbReference>
<dbReference type="Proteomes" id="UP000322294">
    <property type="component" value="Unassembled WGS sequence"/>
</dbReference>
<dbReference type="AlphaFoldDB" id="A0A5S5ANS4"/>
<accession>A0A5S5ANS4</accession>